<accession>A0A814ZFG4</accession>
<organism evidence="10 13">
    <name type="scientific">Adineta steineri</name>
    <dbReference type="NCBI Taxonomy" id="433720"/>
    <lineage>
        <taxon>Eukaryota</taxon>
        <taxon>Metazoa</taxon>
        <taxon>Spiralia</taxon>
        <taxon>Gnathifera</taxon>
        <taxon>Rotifera</taxon>
        <taxon>Eurotatoria</taxon>
        <taxon>Bdelloidea</taxon>
        <taxon>Adinetida</taxon>
        <taxon>Adinetidae</taxon>
        <taxon>Adineta</taxon>
    </lineage>
</organism>
<dbReference type="Proteomes" id="UP000663845">
    <property type="component" value="Unassembled WGS sequence"/>
</dbReference>
<gene>
    <name evidence="9" type="ORF">JYZ213_LOCUS28170</name>
    <name evidence="11" type="ORF">OKA104_LOCUS4645</name>
    <name evidence="12" type="ORF">OXD698_LOCUS22946</name>
    <name evidence="10" type="ORF">VCS650_LOCUS27874</name>
</gene>
<dbReference type="OrthoDB" id="552049at2759"/>
<sequence>MASNSHRKQSSKTNEDYYDILGVNQRATDEEIKQAYRKLALRLHPDKNSDPQATAQFQVVAKAYKVLGNPRSRATYDLLGSQAAGMIDQYDDYPETLRELSTCKKVLYGFIFVLTGCCFGFGCGCLCCCCCCCGFCCNNCCGKYKNATVSSESEADATTDNRSQQKGSFRQQPTNTNINSDKF</sequence>
<comment type="caution">
    <text evidence="10">The sequence shown here is derived from an EMBL/GenBank/DDBJ whole genome shotgun (WGS) entry which is preliminary data.</text>
</comment>
<evidence type="ECO:0000256" key="5">
    <source>
        <dbReference type="ARBA" id="ARBA00023288"/>
    </source>
</evidence>
<dbReference type="SMART" id="SM00271">
    <property type="entry name" value="DnaJ"/>
    <property type="match status" value="1"/>
</dbReference>
<evidence type="ECO:0000313" key="11">
    <source>
        <dbReference type="EMBL" id="CAF3562072.1"/>
    </source>
</evidence>
<keyword evidence="2 7" id="KW-0472">Membrane</keyword>
<dbReference type="InterPro" id="IPR036869">
    <property type="entry name" value="J_dom_sf"/>
</dbReference>
<dbReference type="EMBL" id="CAJOAZ010001998">
    <property type="protein sequence ID" value="CAF3882014.1"/>
    <property type="molecule type" value="Genomic_DNA"/>
</dbReference>
<dbReference type="Proteomes" id="UP000663881">
    <property type="component" value="Unassembled WGS sequence"/>
</dbReference>
<dbReference type="EMBL" id="CAJOAY010000153">
    <property type="protein sequence ID" value="CAF3562072.1"/>
    <property type="molecule type" value="Genomic_DNA"/>
</dbReference>
<evidence type="ECO:0000259" key="8">
    <source>
        <dbReference type="PROSITE" id="PS50076"/>
    </source>
</evidence>
<dbReference type="Proteomes" id="UP000663844">
    <property type="component" value="Unassembled WGS sequence"/>
</dbReference>
<evidence type="ECO:0000256" key="3">
    <source>
        <dbReference type="ARBA" id="ARBA00023139"/>
    </source>
</evidence>
<keyword evidence="7" id="KW-0812">Transmembrane</keyword>
<feature type="transmembrane region" description="Helical" evidence="7">
    <location>
        <begin position="106"/>
        <end position="122"/>
    </location>
</feature>
<protein>
    <recommendedName>
        <fullName evidence="8">J domain-containing protein</fullName>
    </recommendedName>
</protein>
<evidence type="ECO:0000256" key="2">
    <source>
        <dbReference type="ARBA" id="ARBA00023136"/>
    </source>
</evidence>
<keyword evidence="4" id="KW-0143">Chaperone</keyword>
<proteinExistence type="predicted"/>
<dbReference type="PROSITE" id="PS50076">
    <property type="entry name" value="DNAJ_2"/>
    <property type="match status" value="1"/>
</dbReference>
<keyword evidence="7" id="KW-1133">Transmembrane helix</keyword>
<reference evidence="10" key="1">
    <citation type="submission" date="2021-02" db="EMBL/GenBank/DDBJ databases">
        <authorList>
            <person name="Nowell W R."/>
        </authorList>
    </citation>
    <scope>NUCLEOTIDE SEQUENCE</scope>
</reference>
<dbReference type="GO" id="GO:0005737">
    <property type="term" value="C:cytoplasm"/>
    <property type="evidence" value="ECO:0007669"/>
    <property type="project" value="UniProtKB-ARBA"/>
</dbReference>
<evidence type="ECO:0000256" key="1">
    <source>
        <dbReference type="ARBA" id="ARBA00004635"/>
    </source>
</evidence>
<evidence type="ECO:0000313" key="13">
    <source>
        <dbReference type="Proteomes" id="UP000663891"/>
    </source>
</evidence>
<evidence type="ECO:0000313" key="9">
    <source>
        <dbReference type="EMBL" id="CAF1224104.1"/>
    </source>
</evidence>
<dbReference type="SUPFAM" id="SSF46565">
    <property type="entry name" value="Chaperone J-domain"/>
    <property type="match status" value="1"/>
</dbReference>
<comment type="subcellular location">
    <subcellularLocation>
        <location evidence="1">Membrane</location>
        <topology evidence="1">Lipid-anchor</topology>
    </subcellularLocation>
</comment>
<dbReference type="PANTHER" id="PTHR44027">
    <property type="entry name" value="DNAJ HOMOLOG SUBFAMILY C MEMBER 5 HOMOLOG"/>
    <property type="match status" value="1"/>
</dbReference>
<keyword evidence="5" id="KW-0449">Lipoprotein</keyword>
<dbReference type="EMBL" id="CAJNON010000399">
    <property type="protein sequence ID" value="CAF1242447.1"/>
    <property type="molecule type" value="Genomic_DNA"/>
</dbReference>
<dbReference type="PRINTS" id="PR00625">
    <property type="entry name" value="JDOMAIN"/>
</dbReference>
<dbReference type="Gene3D" id="1.10.287.110">
    <property type="entry name" value="DnaJ domain"/>
    <property type="match status" value="1"/>
</dbReference>
<evidence type="ECO:0000313" key="10">
    <source>
        <dbReference type="EMBL" id="CAF1242447.1"/>
    </source>
</evidence>
<feature type="domain" description="J" evidence="8">
    <location>
        <begin position="16"/>
        <end position="80"/>
    </location>
</feature>
<evidence type="ECO:0000256" key="6">
    <source>
        <dbReference type="SAM" id="MobiDB-lite"/>
    </source>
</evidence>
<feature type="region of interest" description="Disordered" evidence="6">
    <location>
        <begin position="155"/>
        <end position="183"/>
    </location>
</feature>
<evidence type="ECO:0000256" key="7">
    <source>
        <dbReference type="SAM" id="Phobius"/>
    </source>
</evidence>
<dbReference type="EMBL" id="CAJNOG010000404">
    <property type="protein sequence ID" value="CAF1224104.1"/>
    <property type="molecule type" value="Genomic_DNA"/>
</dbReference>
<dbReference type="GO" id="GO:0016020">
    <property type="term" value="C:membrane"/>
    <property type="evidence" value="ECO:0007669"/>
    <property type="project" value="UniProtKB-SubCell"/>
</dbReference>
<dbReference type="CDD" id="cd06257">
    <property type="entry name" value="DnaJ"/>
    <property type="match status" value="1"/>
</dbReference>
<evidence type="ECO:0000256" key="4">
    <source>
        <dbReference type="ARBA" id="ARBA00023186"/>
    </source>
</evidence>
<dbReference type="InterPro" id="IPR051434">
    <property type="entry name" value="DnaJ_C_subfamily_member5"/>
</dbReference>
<dbReference type="Proteomes" id="UP000663891">
    <property type="component" value="Unassembled WGS sequence"/>
</dbReference>
<dbReference type="PANTHER" id="PTHR44027:SF7">
    <property type="entry name" value="DNAJ HOMOLOG SUBFAMILY C MEMBER 5 HOMOLOG"/>
    <property type="match status" value="1"/>
</dbReference>
<name>A0A814ZFG4_9BILA</name>
<evidence type="ECO:0000313" key="12">
    <source>
        <dbReference type="EMBL" id="CAF3882014.1"/>
    </source>
</evidence>
<dbReference type="AlphaFoldDB" id="A0A814ZFG4"/>
<keyword evidence="3" id="KW-0564">Palmitate</keyword>
<dbReference type="InterPro" id="IPR001623">
    <property type="entry name" value="DnaJ_domain"/>
</dbReference>
<dbReference type="Pfam" id="PF00226">
    <property type="entry name" value="DnaJ"/>
    <property type="match status" value="1"/>
</dbReference>